<evidence type="ECO:0000256" key="2">
    <source>
        <dbReference type="ARBA" id="ARBA00022908"/>
    </source>
</evidence>
<dbReference type="PANTHER" id="PTHR30629">
    <property type="entry name" value="PROPHAGE INTEGRASE"/>
    <property type="match status" value="1"/>
</dbReference>
<dbReference type="SUPFAM" id="SSF56349">
    <property type="entry name" value="DNA breaking-rejoining enzymes"/>
    <property type="match status" value="1"/>
</dbReference>
<dbReference type="GO" id="GO:0015074">
    <property type="term" value="P:DNA integration"/>
    <property type="evidence" value="ECO:0007669"/>
    <property type="project" value="UniProtKB-KW"/>
</dbReference>
<evidence type="ECO:0000313" key="6">
    <source>
        <dbReference type="EMBL" id="HIU51033.1"/>
    </source>
</evidence>
<dbReference type="PROSITE" id="PS51898">
    <property type="entry name" value="TYR_RECOMBINASE"/>
    <property type="match status" value="1"/>
</dbReference>
<dbReference type="PANTHER" id="PTHR30629:SF2">
    <property type="entry name" value="PROPHAGE INTEGRASE INTS-RELATED"/>
    <property type="match status" value="1"/>
</dbReference>
<proteinExistence type="inferred from homology"/>
<evidence type="ECO:0000259" key="5">
    <source>
        <dbReference type="PROSITE" id="PS51898"/>
    </source>
</evidence>
<organism evidence="6 7">
    <name type="scientific">Candidatus Merdicola faecigallinarum</name>
    <dbReference type="NCBI Taxonomy" id="2840862"/>
    <lineage>
        <taxon>Bacteria</taxon>
        <taxon>Bacillati</taxon>
        <taxon>Bacillota</taxon>
        <taxon>Clostridia</taxon>
        <taxon>Candidatus Merdicola</taxon>
    </lineage>
</organism>
<name>A0A9D1LZY0_9FIRM</name>
<gene>
    <name evidence="6" type="ORF">IAB70_00135</name>
</gene>
<dbReference type="Gene3D" id="1.10.443.10">
    <property type="entry name" value="Intergrase catalytic core"/>
    <property type="match status" value="1"/>
</dbReference>
<dbReference type="Proteomes" id="UP000824093">
    <property type="component" value="Unassembled WGS sequence"/>
</dbReference>
<evidence type="ECO:0000256" key="4">
    <source>
        <dbReference type="ARBA" id="ARBA00023172"/>
    </source>
</evidence>
<keyword evidence="3" id="KW-0238">DNA-binding</keyword>
<reference evidence="6" key="2">
    <citation type="journal article" date="2021" name="PeerJ">
        <title>Extensive microbial diversity within the chicken gut microbiome revealed by metagenomics and culture.</title>
        <authorList>
            <person name="Gilroy R."/>
            <person name="Ravi A."/>
            <person name="Getino M."/>
            <person name="Pursley I."/>
            <person name="Horton D.L."/>
            <person name="Alikhan N.F."/>
            <person name="Baker D."/>
            <person name="Gharbi K."/>
            <person name="Hall N."/>
            <person name="Watson M."/>
            <person name="Adriaenssens E.M."/>
            <person name="Foster-Nyarko E."/>
            <person name="Jarju S."/>
            <person name="Secka A."/>
            <person name="Antonio M."/>
            <person name="Oren A."/>
            <person name="Chaudhuri R.R."/>
            <person name="La Ragione R."/>
            <person name="Hildebrand F."/>
            <person name="Pallen M.J."/>
        </authorList>
    </citation>
    <scope>NUCLEOTIDE SEQUENCE</scope>
    <source>
        <strain evidence="6">CHK195-15760</strain>
    </source>
</reference>
<dbReference type="InterPro" id="IPR011010">
    <property type="entry name" value="DNA_brk_join_enz"/>
</dbReference>
<accession>A0A9D1LZY0</accession>
<evidence type="ECO:0000256" key="3">
    <source>
        <dbReference type="ARBA" id="ARBA00023125"/>
    </source>
</evidence>
<dbReference type="GO" id="GO:0003677">
    <property type="term" value="F:DNA binding"/>
    <property type="evidence" value="ECO:0007669"/>
    <property type="project" value="UniProtKB-KW"/>
</dbReference>
<evidence type="ECO:0000313" key="7">
    <source>
        <dbReference type="Proteomes" id="UP000824093"/>
    </source>
</evidence>
<dbReference type="Pfam" id="PF00589">
    <property type="entry name" value="Phage_integrase"/>
    <property type="match status" value="1"/>
</dbReference>
<dbReference type="InterPro" id="IPR013762">
    <property type="entry name" value="Integrase-like_cat_sf"/>
</dbReference>
<dbReference type="AlphaFoldDB" id="A0A9D1LZY0"/>
<sequence>MKNKNLGSICFDKTLNRWLVFYYITDNMSDNKKRAKKSFKNELDAQKFLEQYNSNNQDDNSFKSYSLNDILVQVLENKVKFNNLSDKQYSILSSINKIISEEDFSNKNIKDITEDDLFDYFNRLINYSDSYIKKIYNHLNYAFKYASINGFIDNNFMINISKPKTTKNIRKIRSLNDEEQLYLNKFLIMSDIMDFPYKNVYLLILHMGLRVGEVLGLKLNDINLINNTITINKIVVNDKNNQPILIENYENSRTVNINKKILISLKKQLNIAKTNPENFLFLSRNYTLVMPGTINKILQKIMNNIGSKNIQTQSLRYTFRDECLRNGLTQKEITKITGPINFK</sequence>
<keyword evidence="2" id="KW-0229">DNA integration</keyword>
<reference evidence="6" key="1">
    <citation type="submission" date="2020-10" db="EMBL/GenBank/DDBJ databases">
        <authorList>
            <person name="Gilroy R."/>
        </authorList>
    </citation>
    <scope>NUCLEOTIDE SEQUENCE</scope>
    <source>
        <strain evidence="6">CHK195-15760</strain>
    </source>
</reference>
<dbReference type="InterPro" id="IPR002104">
    <property type="entry name" value="Integrase_catalytic"/>
</dbReference>
<dbReference type="EMBL" id="DVNH01000003">
    <property type="protein sequence ID" value="HIU51033.1"/>
    <property type="molecule type" value="Genomic_DNA"/>
</dbReference>
<protein>
    <submittedName>
        <fullName evidence="6">Tyrosine-type recombinase/integrase</fullName>
    </submittedName>
</protein>
<dbReference type="GO" id="GO:0006310">
    <property type="term" value="P:DNA recombination"/>
    <property type="evidence" value="ECO:0007669"/>
    <property type="project" value="UniProtKB-KW"/>
</dbReference>
<keyword evidence="4" id="KW-0233">DNA recombination</keyword>
<dbReference type="Gene3D" id="1.10.150.130">
    <property type="match status" value="1"/>
</dbReference>
<feature type="domain" description="Tyr recombinase" evidence="5">
    <location>
        <begin position="170"/>
        <end position="343"/>
    </location>
</feature>
<dbReference type="InterPro" id="IPR010998">
    <property type="entry name" value="Integrase_recombinase_N"/>
</dbReference>
<comment type="similarity">
    <text evidence="1">Belongs to the 'phage' integrase family.</text>
</comment>
<dbReference type="InterPro" id="IPR050808">
    <property type="entry name" value="Phage_Integrase"/>
</dbReference>
<comment type="caution">
    <text evidence="6">The sequence shown here is derived from an EMBL/GenBank/DDBJ whole genome shotgun (WGS) entry which is preliminary data.</text>
</comment>
<evidence type="ECO:0000256" key="1">
    <source>
        <dbReference type="ARBA" id="ARBA00008857"/>
    </source>
</evidence>